<accession>A0A8R1E2Y2</accession>
<dbReference type="Gene3D" id="3.30.50.10">
    <property type="entry name" value="Erythroid Transcription Factor GATA-1, subunit A"/>
    <property type="match status" value="1"/>
</dbReference>
<keyword evidence="4" id="KW-0862">Zinc</keyword>
<keyword evidence="3 8" id="KW-0863">Zinc-finger</keyword>
<evidence type="ECO:0000256" key="5">
    <source>
        <dbReference type="ARBA" id="ARBA00023015"/>
    </source>
</evidence>
<feature type="compositionally biased region" description="Polar residues" evidence="9">
    <location>
        <begin position="131"/>
        <end position="140"/>
    </location>
</feature>
<dbReference type="GO" id="GO:0045165">
    <property type="term" value="P:cell fate commitment"/>
    <property type="evidence" value="ECO:0007669"/>
    <property type="project" value="TreeGrafter"/>
</dbReference>
<feature type="compositionally biased region" description="Polar residues" evidence="9">
    <location>
        <begin position="41"/>
        <end position="55"/>
    </location>
</feature>
<dbReference type="PROSITE" id="PS50114">
    <property type="entry name" value="GATA_ZN_FINGER_2"/>
    <property type="match status" value="1"/>
</dbReference>
<dbReference type="Proteomes" id="UP000005237">
    <property type="component" value="Unassembled WGS sequence"/>
</dbReference>
<evidence type="ECO:0000256" key="9">
    <source>
        <dbReference type="SAM" id="MobiDB-lite"/>
    </source>
</evidence>
<evidence type="ECO:0000256" key="4">
    <source>
        <dbReference type="ARBA" id="ARBA00022833"/>
    </source>
</evidence>
<feature type="region of interest" description="Disordered" evidence="9">
    <location>
        <begin position="107"/>
        <end position="169"/>
    </location>
</feature>
<organism evidence="11 12">
    <name type="scientific">Caenorhabditis japonica</name>
    <dbReference type="NCBI Taxonomy" id="281687"/>
    <lineage>
        <taxon>Eukaryota</taxon>
        <taxon>Metazoa</taxon>
        <taxon>Ecdysozoa</taxon>
        <taxon>Nematoda</taxon>
        <taxon>Chromadorea</taxon>
        <taxon>Rhabditida</taxon>
        <taxon>Rhabditina</taxon>
        <taxon>Rhabditomorpha</taxon>
        <taxon>Rhabditoidea</taxon>
        <taxon>Rhabditidae</taxon>
        <taxon>Peloderinae</taxon>
        <taxon>Caenorhabditis</taxon>
    </lineage>
</organism>
<sequence length="442" mass="48312">MITSFTCVCSQHPHITRRCRSVSGGGVDEVCVHMSISMMTDHQNQESEPVQQSTEQKNEQKSEPCSGCKQLQSDVAKTITAVLQRMDTIQCRLDELYKENEIKKSLEVSSGSSGKATPSPTSSRSSPKLDTPSTPTVQNTAPVIPPASAPAATINGTRKRKTKERTPTLAAAASPLPDFSQFVNGFMFDPMNLGGMNNQGMMQLLSLVNQQQAPAAVIQQKVQRQQSTTPPESKQMKIEEAPAQFTPVVKQEESNVKNEIQEVSTDVEAAPEPFMAQNILDAITAQFNNQTTSCVPTTTAAAASSAVQQVIEAVATPSRSESDEGNDPNAARCSNCRTDKTTAWRRDAEGKLVCNPCGLYYRLHKVRRPIEMRKNHIQQRYRRKNKEKDAVGGVDPVLFNQLLTQLPQMTTGGSPGATPLSFLEQITQFTQAHEILNSSASF</sequence>
<dbReference type="InterPro" id="IPR000679">
    <property type="entry name" value="Znf_GATA"/>
</dbReference>
<dbReference type="Pfam" id="PF00320">
    <property type="entry name" value="GATA"/>
    <property type="match status" value="1"/>
</dbReference>
<evidence type="ECO:0000256" key="6">
    <source>
        <dbReference type="ARBA" id="ARBA00023163"/>
    </source>
</evidence>
<evidence type="ECO:0000256" key="2">
    <source>
        <dbReference type="ARBA" id="ARBA00022723"/>
    </source>
</evidence>
<dbReference type="PANTHER" id="PTHR10071:SF155">
    <property type="entry name" value="TRANSCRIPTION FACTOR EGL-18-RELATED"/>
    <property type="match status" value="1"/>
</dbReference>
<evidence type="ECO:0000313" key="12">
    <source>
        <dbReference type="Proteomes" id="UP000005237"/>
    </source>
</evidence>
<dbReference type="GO" id="GO:0000978">
    <property type="term" value="F:RNA polymerase II cis-regulatory region sequence-specific DNA binding"/>
    <property type="evidence" value="ECO:0007669"/>
    <property type="project" value="TreeGrafter"/>
</dbReference>
<feature type="compositionally biased region" description="Low complexity" evidence="9">
    <location>
        <begin position="117"/>
        <end position="126"/>
    </location>
</feature>
<reference evidence="11" key="2">
    <citation type="submission" date="2022-06" db="UniProtKB">
        <authorList>
            <consortium name="EnsemblMetazoa"/>
        </authorList>
    </citation>
    <scope>IDENTIFICATION</scope>
    <source>
        <strain evidence="11">DF5081</strain>
    </source>
</reference>
<keyword evidence="5" id="KW-0805">Transcription regulation</keyword>
<feature type="domain" description="GATA-type" evidence="10">
    <location>
        <begin position="327"/>
        <end position="380"/>
    </location>
</feature>
<evidence type="ECO:0000256" key="7">
    <source>
        <dbReference type="ARBA" id="ARBA00023242"/>
    </source>
</evidence>
<name>A0A8R1E2Y2_CAEJA</name>
<reference evidence="12" key="1">
    <citation type="submission" date="2010-08" db="EMBL/GenBank/DDBJ databases">
        <authorList>
            <consortium name="Caenorhabditis japonica Sequencing Consortium"/>
            <person name="Wilson R.K."/>
        </authorList>
    </citation>
    <scope>NUCLEOTIDE SEQUENCE [LARGE SCALE GENOMIC DNA]</scope>
    <source>
        <strain evidence="12">DF5081</strain>
    </source>
</reference>
<evidence type="ECO:0000313" key="11">
    <source>
        <dbReference type="EnsemblMetazoa" id="CJA18864a.1"/>
    </source>
</evidence>
<dbReference type="PRINTS" id="PR00619">
    <property type="entry name" value="GATAZNFINGER"/>
</dbReference>
<feature type="compositionally biased region" description="Polar residues" evidence="9">
    <location>
        <begin position="107"/>
        <end position="116"/>
    </location>
</feature>
<dbReference type="SMART" id="SM00401">
    <property type="entry name" value="ZnF_GATA"/>
    <property type="match status" value="1"/>
</dbReference>
<dbReference type="GO" id="GO:0005634">
    <property type="term" value="C:nucleus"/>
    <property type="evidence" value="ECO:0007669"/>
    <property type="project" value="UniProtKB-SubCell"/>
</dbReference>
<dbReference type="CDD" id="cd00202">
    <property type="entry name" value="ZnF_GATA"/>
    <property type="match status" value="1"/>
</dbReference>
<evidence type="ECO:0000259" key="10">
    <source>
        <dbReference type="PROSITE" id="PS50114"/>
    </source>
</evidence>
<evidence type="ECO:0000256" key="3">
    <source>
        <dbReference type="ARBA" id="ARBA00022771"/>
    </source>
</evidence>
<evidence type="ECO:0000256" key="8">
    <source>
        <dbReference type="PROSITE-ProRule" id="PRU00094"/>
    </source>
</evidence>
<dbReference type="GO" id="GO:0000981">
    <property type="term" value="F:DNA-binding transcription factor activity, RNA polymerase II-specific"/>
    <property type="evidence" value="ECO:0007669"/>
    <property type="project" value="TreeGrafter"/>
</dbReference>
<dbReference type="GO" id="GO:0045944">
    <property type="term" value="P:positive regulation of transcription by RNA polymerase II"/>
    <property type="evidence" value="ECO:0007669"/>
    <property type="project" value="TreeGrafter"/>
</dbReference>
<dbReference type="InterPro" id="IPR013088">
    <property type="entry name" value="Znf_NHR/GATA"/>
</dbReference>
<keyword evidence="2" id="KW-0479">Metal-binding</keyword>
<keyword evidence="6" id="KW-0804">Transcription</keyword>
<dbReference type="GO" id="GO:0008270">
    <property type="term" value="F:zinc ion binding"/>
    <property type="evidence" value="ECO:0007669"/>
    <property type="project" value="UniProtKB-KW"/>
</dbReference>
<dbReference type="AlphaFoldDB" id="A0A8R1E2Y2"/>
<dbReference type="InterPro" id="IPR039355">
    <property type="entry name" value="Transcription_factor_GATA"/>
</dbReference>
<dbReference type="GO" id="GO:0000122">
    <property type="term" value="P:negative regulation of transcription by RNA polymerase II"/>
    <property type="evidence" value="ECO:0007669"/>
    <property type="project" value="TreeGrafter"/>
</dbReference>
<evidence type="ECO:0000256" key="1">
    <source>
        <dbReference type="ARBA" id="ARBA00004123"/>
    </source>
</evidence>
<dbReference type="SUPFAM" id="SSF57716">
    <property type="entry name" value="Glucocorticoid receptor-like (DNA-binding domain)"/>
    <property type="match status" value="1"/>
</dbReference>
<keyword evidence="7" id="KW-0539">Nucleus</keyword>
<protein>
    <submittedName>
        <fullName evidence="11">GATA-type domain-containing protein</fullName>
    </submittedName>
</protein>
<proteinExistence type="predicted"/>
<keyword evidence="12" id="KW-1185">Reference proteome</keyword>
<dbReference type="EnsemblMetazoa" id="CJA18864a.1">
    <property type="protein sequence ID" value="CJA18864a.1"/>
    <property type="gene ID" value="WBGene00138069"/>
</dbReference>
<feature type="region of interest" description="Disordered" evidence="9">
    <location>
        <begin position="41"/>
        <end position="67"/>
    </location>
</feature>
<dbReference type="PANTHER" id="PTHR10071">
    <property type="entry name" value="TRANSCRIPTION FACTOR GATA FAMILY MEMBER"/>
    <property type="match status" value="1"/>
</dbReference>
<comment type="subcellular location">
    <subcellularLocation>
        <location evidence="1">Nucleus</location>
    </subcellularLocation>
</comment>